<organism evidence="1 2">
    <name type="scientific">Candidatus Nomurabacteria bacterium GW2011_GWA1_46_11</name>
    <dbReference type="NCBI Taxonomy" id="1618732"/>
    <lineage>
        <taxon>Bacteria</taxon>
        <taxon>Candidatus Nomuraibacteriota</taxon>
    </lineage>
</organism>
<proteinExistence type="predicted"/>
<name>A0A0G1RN63_9BACT</name>
<sequence>MSRSAESQWRMDMRHFANNPGMGPKVFASLPDQIVRAMAYPSGIGWPVFKAIQNAAPVCAYEWKRRELERSVSMADISGAGMALTIITETMTGGALPDFLRQGIPKGDLSAKDIAQLVSLSCRRIMTYDVLRLYFAGLSILEQARKGVYTGRSGGTVSVEQINARVNKVLELVSGFMDKEMIKLMELARVDPERMRVLQEAAFMRLGIRI</sequence>
<protein>
    <submittedName>
        <fullName evidence="1">Uncharacterized protein</fullName>
    </submittedName>
</protein>
<evidence type="ECO:0000313" key="2">
    <source>
        <dbReference type="Proteomes" id="UP000034107"/>
    </source>
</evidence>
<accession>A0A0G1RN63</accession>
<dbReference type="AlphaFoldDB" id="A0A0G1RN63"/>
<evidence type="ECO:0000313" key="1">
    <source>
        <dbReference type="EMBL" id="KKU22365.1"/>
    </source>
</evidence>
<reference evidence="1 2" key="1">
    <citation type="journal article" date="2015" name="Nature">
        <title>rRNA introns, odd ribosomes, and small enigmatic genomes across a large radiation of phyla.</title>
        <authorList>
            <person name="Brown C.T."/>
            <person name="Hug L.A."/>
            <person name="Thomas B.C."/>
            <person name="Sharon I."/>
            <person name="Castelle C.J."/>
            <person name="Singh A."/>
            <person name="Wilkins M.J."/>
            <person name="Williams K.H."/>
            <person name="Banfield J.F."/>
        </authorList>
    </citation>
    <scope>NUCLEOTIDE SEQUENCE [LARGE SCALE GENOMIC DNA]</scope>
</reference>
<comment type="caution">
    <text evidence="1">The sequence shown here is derived from an EMBL/GenBank/DDBJ whole genome shotgun (WGS) entry which is preliminary data.</text>
</comment>
<gene>
    <name evidence="1" type="ORF">UX31_C0003G0031</name>
</gene>
<dbReference type="EMBL" id="LCLS01000003">
    <property type="protein sequence ID" value="KKU22365.1"/>
    <property type="molecule type" value="Genomic_DNA"/>
</dbReference>
<dbReference type="Proteomes" id="UP000034107">
    <property type="component" value="Unassembled WGS sequence"/>
</dbReference>